<name>A0A0B8QPG8_LACLL</name>
<feature type="transmembrane region" description="Helical" evidence="6">
    <location>
        <begin position="337"/>
        <end position="355"/>
    </location>
</feature>
<keyword evidence="4 6" id="KW-1133">Transmembrane helix</keyword>
<dbReference type="InterPro" id="IPR011701">
    <property type="entry name" value="MFS"/>
</dbReference>
<evidence type="ECO:0000256" key="1">
    <source>
        <dbReference type="ARBA" id="ARBA00004651"/>
    </source>
</evidence>
<evidence type="ECO:0000256" key="6">
    <source>
        <dbReference type="SAM" id="Phobius"/>
    </source>
</evidence>
<keyword evidence="3 6" id="KW-0812">Transmembrane</keyword>
<feature type="transmembrane region" description="Helical" evidence="6">
    <location>
        <begin position="83"/>
        <end position="105"/>
    </location>
</feature>
<evidence type="ECO:0000313" key="11">
    <source>
        <dbReference type="Proteomes" id="UP000052991"/>
    </source>
</evidence>
<proteinExistence type="predicted"/>
<evidence type="ECO:0000259" key="7">
    <source>
        <dbReference type="PROSITE" id="PS50850"/>
    </source>
</evidence>
<protein>
    <submittedName>
        <fullName evidence="8">Permeases of the major facilitator superfamily</fullName>
    </submittedName>
</protein>
<keyword evidence="2" id="KW-0813">Transport</keyword>
<dbReference type="Pfam" id="PF07690">
    <property type="entry name" value="MFS_1"/>
    <property type="match status" value="2"/>
</dbReference>
<feature type="transmembrane region" description="Helical" evidence="6">
    <location>
        <begin position="50"/>
        <end position="71"/>
    </location>
</feature>
<dbReference type="InterPro" id="IPR036259">
    <property type="entry name" value="MFS_trans_sf"/>
</dbReference>
<dbReference type="SUPFAM" id="SSF103473">
    <property type="entry name" value="MFS general substrate transporter"/>
    <property type="match status" value="1"/>
</dbReference>
<evidence type="ECO:0000256" key="5">
    <source>
        <dbReference type="ARBA" id="ARBA00023136"/>
    </source>
</evidence>
<dbReference type="InterPro" id="IPR020846">
    <property type="entry name" value="MFS_dom"/>
</dbReference>
<evidence type="ECO:0000313" key="8">
    <source>
        <dbReference type="EMBL" id="GAM81990.1"/>
    </source>
</evidence>
<dbReference type="GO" id="GO:0005886">
    <property type="term" value="C:plasma membrane"/>
    <property type="evidence" value="ECO:0007669"/>
    <property type="project" value="UniProtKB-SubCell"/>
</dbReference>
<sequence length="445" mass="48745">MDVPVSQSKNRINLLLLISLFITQLDSGIMSTNLSSISRTFALSPQEKSWVVAVYTLGLLFATPIMGSFIDRFGYRTVFLMELGFYFIGVVGIATSSSFTALLVARIIQSFGSSSILTLALSRVFMIHTHKVSGKVGNVGALVALATIVAPIISVVSLAKTQDWRAIYLVLAAMIFLIFLVAWVMIPKEILSSTETFDVKGNTLFVLALVAFNLLLSRLFISGNLVELLAYGILFCLTIGSFLVIEARREANQEKVVFSRKLWTIAKYRMSLIGGIVTGLSMSLFAFFPSMIEVTFQLNARKAGSFMTIMAIGTLIGSKLAGYWTGKKSAYHATRDSMIAVIISLIILYFSVASLPLFLMALFLFGIAIGMIMTVPLQVLIVEASPQDRNTSLSLLSVSKKLGMTIGITLMSIFAHFTQATGVHSMILVLMVLTIAFVWTIRHKE</sequence>
<dbReference type="RefSeq" id="WP_021214661.1">
    <property type="nucleotide sequence ID" value="NZ_BAABQR010000022.1"/>
</dbReference>
<feature type="transmembrane region" description="Helical" evidence="6">
    <location>
        <begin position="423"/>
        <end position="441"/>
    </location>
</feature>
<dbReference type="EMBL" id="LKLW01000042">
    <property type="protein sequence ID" value="KSU28881.1"/>
    <property type="molecule type" value="Genomic_DNA"/>
</dbReference>
<evidence type="ECO:0000313" key="10">
    <source>
        <dbReference type="Proteomes" id="UP000031847"/>
    </source>
</evidence>
<reference evidence="9" key="3">
    <citation type="journal article" date="2017" name="Genome Announc.">
        <title>Draft Genome Sequences of 24 Lactococcus lactis Strains.</title>
        <authorList>
            <person name="Backus L."/>
            <person name="Wels M."/>
            <person name="Boekhorst J."/>
            <person name="Dijkstra A.R."/>
            <person name="Beerthuyzen M."/>
            <person name="Kelly W.J."/>
            <person name="Siezen R.J."/>
            <person name="van Hijum S.A."/>
            <person name="Bachmann H."/>
        </authorList>
    </citation>
    <scope>NUCLEOTIDE SEQUENCE</scope>
    <source>
        <strain evidence="9">N42</strain>
    </source>
</reference>
<feature type="transmembrane region" description="Helical" evidence="6">
    <location>
        <begin position="111"/>
        <end position="127"/>
    </location>
</feature>
<dbReference type="Proteomes" id="UP000052991">
    <property type="component" value="Unassembled WGS sequence"/>
</dbReference>
<feature type="transmembrane region" description="Helical" evidence="6">
    <location>
        <begin position="268"/>
        <end position="292"/>
    </location>
</feature>
<dbReference type="AlphaFoldDB" id="A0A0B8QPG8"/>
<dbReference type="Gene3D" id="1.20.1720.10">
    <property type="entry name" value="Multidrug resistance protein D"/>
    <property type="match status" value="1"/>
</dbReference>
<reference evidence="11" key="2">
    <citation type="submission" date="2015-10" db="EMBL/GenBank/DDBJ databases">
        <title>Draft Genome Sequences of 11 Lactococcus lactis subspecies cremoris strains.</title>
        <authorList>
            <person name="Wels M."/>
            <person name="Backus L."/>
            <person name="Boekhorst J."/>
            <person name="Dijkstra A."/>
            <person name="Beerthuizen M."/>
            <person name="Kelly W."/>
            <person name="Siezen R."/>
            <person name="Bachmann H."/>
            <person name="Van Hijum S."/>
        </authorList>
    </citation>
    <scope>NUCLEOTIDE SEQUENCE [LARGE SCALE GENOMIC DNA]</scope>
    <source>
        <strain evidence="11">N42</strain>
    </source>
</reference>
<dbReference type="Proteomes" id="UP000031847">
    <property type="component" value="Unassembled WGS sequence"/>
</dbReference>
<feature type="transmembrane region" description="Helical" evidence="6">
    <location>
        <begin position="12"/>
        <end position="30"/>
    </location>
</feature>
<dbReference type="EMBL" id="BBSI01000049">
    <property type="protein sequence ID" value="GAM81990.1"/>
    <property type="molecule type" value="Genomic_DNA"/>
</dbReference>
<dbReference type="Gene3D" id="1.20.1250.20">
    <property type="entry name" value="MFS general substrate transporter like domains"/>
    <property type="match status" value="1"/>
</dbReference>
<feature type="transmembrane region" description="Helical" evidence="6">
    <location>
        <begin position="204"/>
        <end position="222"/>
    </location>
</feature>
<gene>
    <name evidence="8" type="ORF">JCM5805K_3119</name>
    <name evidence="9" type="ORF">N42_0607</name>
</gene>
<feature type="domain" description="Major facilitator superfamily (MFS) profile" evidence="7">
    <location>
        <begin position="12"/>
        <end position="445"/>
    </location>
</feature>
<feature type="transmembrane region" description="Helical" evidence="6">
    <location>
        <begin position="402"/>
        <end position="417"/>
    </location>
</feature>
<evidence type="ECO:0000256" key="2">
    <source>
        <dbReference type="ARBA" id="ARBA00022448"/>
    </source>
</evidence>
<feature type="transmembrane region" description="Helical" evidence="6">
    <location>
        <begin position="228"/>
        <end position="247"/>
    </location>
</feature>
<dbReference type="PANTHER" id="PTHR23501:SF190">
    <property type="entry name" value="MAJOR FACILITATOR SUPERFAMILY MFS_1"/>
    <property type="match status" value="1"/>
</dbReference>
<dbReference type="GO" id="GO:0022857">
    <property type="term" value="F:transmembrane transporter activity"/>
    <property type="evidence" value="ECO:0007669"/>
    <property type="project" value="InterPro"/>
</dbReference>
<organism evidence="8 10">
    <name type="scientific">Lactococcus lactis subsp. lactis</name>
    <name type="common">Streptococcus lactis</name>
    <dbReference type="NCBI Taxonomy" id="1360"/>
    <lineage>
        <taxon>Bacteria</taxon>
        <taxon>Bacillati</taxon>
        <taxon>Bacillota</taxon>
        <taxon>Bacilli</taxon>
        <taxon>Lactobacillales</taxon>
        <taxon>Streptococcaceae</taxon>
        <taxon>Lactococcus</taxon>
    </lineage>
</organism>
<dbReference type="PATRIC" id="fig|1360.116.peg.2213"/>
<accession>A0A0B8QPG8</accession>
<evidence type="ECO:0000256" key="3">
    <source>
        <dbReference type="ARBA" id="ARBA00022692"/>
    </source>
</evidence>
<keyword evidence="5 6" id="KW-0472">Membrane</keyword>
<feature type="transmembrane region" description="Helical" evidence="6">
    <location>
        <begin position="165"/>
        <end position="184"/>
    </location>
</feature>
<evidence type="ECO:0000256" key="4">
    <source>
        <dbReference type="ARBA" id="ARBA00022989"/>
    </source>
</evidence>
<dbReference type="PROSITE" id="PS50850">
    <property type="entry name" value="MFS"/>
    <property type="match status" value="1"/>
</dbReference>
<feature type="transmembrane region" description="Helical" evidence="6">
    <location>
        <begin position="361"/>
        <end position="382"/>
    </location>
</feature>
<dbReference type="PANTHER" id="PTHR23501">
    <property type="entry name" value="MAJOR FACILITATOR SUPERFAMILY"/>
    <property type="match status" value="1"/>
</dbReference>
<comment type="caution">
    <text evidence="8">The sequence shown here is derived from an EMBL/GenBank/DDBJ whole genome shotgun (WGS) entry which is preliminary data.</text>
</comment>
<feature type="transmembrane region" description="Helical" evidence="6">
    <location>
        <begin position="304"/>
        <end position="325"/>
    </location>
</feature>
<evidence type="ECO:0000313" key="9">
    <source>
        <dbReference type="EMBL" id="KSU28881.1"/>
    </source>
</evidence>
<feature type="transmembrane region" description="Helical" evidence="6">
    <location>
        <begin position="139"/>
        <end position="159"/>
    </location>
</feature>
<comment type="subcellular location">
    <subcellularLocation>
        <location evidence="1">Cell membrane</location>
        <topology evidence="1">Multi-pass membrane protein</topology>
    </subcellularLocation>
</comment>
<reference evidence="8 10" key="1">
    <citation type="submission" date="2015-01" db="EMBL/GenBank/DDBJ databases">
        <title>Lactococcus lactis subsp.lactis JCM 5805 whole genome shotgun sequence.</title>
        <authorList>
            <person name="Fujii T."/>
            <person name="Tomita Y."/>
            <person name="Ikushima S."/>
            <person name="Fujiwara D."/>
        </authorList>
    </citation>
    <scope>NUCLEOTIDE SEQUENCE [LARGE SCALE GENOMIC DNA]</scope>
    <source>
        <strain evidence="8 10">JCM 5805</strain>
    </source>
</reference>